<organism evidence="1 2">
    <name type="scientific">Prorocentrum cordatum</name>
    <dbReference type="NCBI Taxonomy" id="2364126"/>
    <lineage>
        <taxon>Eukaryota</taxon>
        <taxon>Sar</taxon>
        <taxon>Alveolata</taxon>
        <taxon>Dinophyceae</taxon>
        <taxon>Prorocentrales</taxon>
        <taxon>Prorocentraceae</taxon>
        <taxon>Prorocentrum</taxon>
    </lineage>
</organism>
<evidence type="ECO:0000313" key="2">
    <source>
        <dbReference type="Proteomes" id="UP001189429"/>
    </source>
</evidence>
<comment type="caution">
    <text evidence="1">The sequence shown here is derived from an EMBL/GenBank/DDBJ whole genome shotgun (WGS) entry which is preliminary data.</text>
</comment>
<dbReference type="EMBL" id="CAUYUJ010006436">
    <property type="protein sequence ID" value="CAK0817343.1"/>
    <property type="molecule type" value="Genomic_DNA"/>
</dbReference>
<protein>
    <submittedName>
        <fullName evidence="1">Uncharacterized protein</fullName>
    </submittedName>
</protein>
<reference evidence="1" key="1">
    <citation type="submission" date="2023-10" db="EMBL/GenBank/DDBJ databases">
        <authorList>
            <person name="Chen Y."/>
            <person name="Shah S."/>
            <person name="Dougan E. K."/>
            <person name="Thang M."/>
            <person name="Chan C."/>
        </authorList>
    </citation>
    <scope>NUCLEOTIDE SEQUENCE [LARGE SCALE GENOMIC DNA]</scope>
</reference>
<gene>
    <name evidence="1" type="ORF">PCOR1329_LOCUS19982</name>
</gene>
<evidence type="ECO:0000313" key="1">
    <source>
        <dbReference type="EMBL" id="CAK0817343.1"/>
    </source>
</evidence>
<accession>A0ABN9RFY7</accession>
<dbReference type="Proteomes" id="UP001189429">
    <property type="component" value="Unassembled WGS sequence"/>
</dbReference>
<sequence length="58" mass="6472">MLTLELGVAFVITHVQMNDILTIVQVNILTVVFVLPRVQVDILAMVFVLSHVQVNILT</sequence>
<name>A0ABN9RFY7_9DINO</name>
<keyword evidence="2" id="KW-1185">Reference proteome</keyword>
<proteinExistence type="predicted"/>
<feature type="non-terminal residue" evidence="1">
    <location>
        <position position="58"/>
    </location>
</feature>